<keyword evidence="2" id="KW-0732">Signal</keyword>
<sequence>MKKLISVMLCFILLLAACGKSEESKSTKGDTDSKEYVTSDGSKVKIPKHPKRVLDLTANYGNFKKTRCNTNCYY</sequence>
<protein>
    <submittedName>
        <fullName evidence="3">Iron-siderophore ABC transporter periplsamic protein</fullName>
    </submittedName>
</protein>
<name>A0A380FKS0_STAGA</name>
<evidence type="ECO:0000313" key="3">
    <source>
        <dbReference type="EMBL" id="SUM34862.1"/>
    </source>
</evidence>
<reference evidence="3 4" key="1">
    <citation type="submission" date="2018-06" db="EMBL/GenBank/DDBJ databases">
        <authorList>
            <consortium name="Pathogen Informatics"/>
            <person name="Doyle S."/>
        </authorList>
    </citation>
    <scope>NUCLEOTIDE SEQUENCE [LARGE SCALE GENOMIC DNA]</scope>
    <source>
        <strain evidence="3 4">NCTC12195</strain>
    </source>
</reference>
<feature type="compositionally biased region" description="Basic and acidic residues" evidence="1">
    <location>
        <begin position="21"/>
        <end position="37"/>
    </location>
</feature>
<accession>A0A380FKS0</accession>
<feature type="signal peptide" evidence="2">
    <location>
        <begin position="1"/>
        <end position="19"/>
    </location>
</feature>
<feature type="chain" id="PRO_5039266086" evidence="2">
    <location>
        <begin position="20"/>
        <end position="74"/>
    </location>
</feature>
<dbReference type="EMBL" id="UHDK01000001">
    <property type="protein sequence ID" value="SUM34862.1"/>
    <property type="molecule type" value="Genomic_DNA"/>
</dbReference>
<proteinExistence type="predicted"/>
<evidence type="ECO:0000313" key="4">
    <source>
        <dbReference type="Proteomes" id="UP000255277"/>
    </source>
</evidence>
<feature type="region of interest" description="Disordered" evidence="1">
    <location>
        <begin position="21"/>
        <end position="43"/>
    </location>
</feature>
<gene>
    <name evidence="3" type="ORF">NCTC12195_04389</name>
</gene>
<evidence type="ECO:0000256" key="1">
    <source>
        <dbReference type="SAM" id="MobiDB-lite"/>
    </source>
</evidence>
<dbReference type="AlphaFoldDB" id="A0A380FKS0"/>
<dbReference type="Proteomes" id="UP000255277">
    <property type="component" value="Unassembled WGS sequence"/>
</dbReference>
<dbReference type="PROSITE" id="PS51257">
    <property type="entry name" value="PROKAR_LIPOPROTEIN"/>
    <property type="match status" value="1"/>
</dbReference>
<evidence type="ECO:0000256" key="2">
    <source>
        <dbReference type="SAM" id="SignalP"/>
    </source>
</evidence>
<organism evidence="3 4">
    <name type="scientific">Staphylococcus gallinarum</name>
    <dbReference type="NCBI Taxonomy" id="1293"/>
    <lineage>
        <taxon>Bacteria</taxon>
        <taxon>Bacillati</taxon>
        <taxon>Bacillota</taxon>
        <taxon>Bacilli</taxon>
        <taxon>Bacillales</taxon>
        <taxon>Staphylococcaceae</taxon>
        <taxon>Staphylococcus</taxon>
    </lineage>
</organism>